<reference evidence="1" key="1">
    <citation type="journal article" date="2015" name="Nature">
        <title>Complex archaea that bridge the gap between prokaryotes and eukaryotes.</title>
        <authorList>
            <person name="Spang A."/>
            <person name="Saw J.H."/>
            <person name="Jorgensen S.L."/>
            <person name="Zaremba-Niedzwiedzka K."/>
            <person name="Martijn J."/>
            <person name="Lind A.E."/>
            <person name="van Eijk R."/>
            <person name="Schleper C."/>
            <person name="Guy L."/>
            <person name="Ettema T.J."/>
        </authorList>
    </citation>
    <scope>NUCLEOTIDE SEQUENCE</scope>
</reference>
<gene>
    <name evidence="1" type="ORF">LCGC14_0664140</name>
</gene>
<dbReference type="AlphaFoldDB" id="A0A0F9QXV0"/>
<protein>
    <submittedName>
        <fullName evidence="1">Uncharacterized protein</fullName>
    </submittedName>
</protein>
<evidence type="ECO:0000313" key="1">
    <source>
        <dbReference type="EMBL" id="KKN47309.1"/>
    </source>
</evidence>
<name>A0A0F9QXV0_9ZZZZ</name>
<accession>A0A0F9QXV0</accession>
<sequence length="100" mass="11242">MNRRSLLKRCLLAPMAVLFGNPDRCPVIWEPKRAGVKRRSGTTYVASPVKPKCGYCNKEFDNIDSTGAKRLHCSRKCLNAAYPLMVMDQPHISHLRGVSL</sequence>
<proteinExistence type="predicted"/>
<dbReference type="EMBL" id="LAZR01001283">
    <property type="protein sequence ID" value="KKN47309.1"/>
    <property type="molecule type" value="Genomic_DNA"/>
</dbReference>
<comment type="caution">
    <text evidence="1">The sequence shown here is derived from an EMBL/GenBank/DDBJ whole genome shotgun (WGS) entry which is preliminary data.</text>
</comment>
<organism evidence="1">
    <name type="scientific">marine sediment metagenome</name>
    <dbReference type="NCBI Taxonomy" id="412755"/>
    <lineage>
        <taxon>unclassified sequences</taxon>
        <taxon>metagenomes</taxon>
        <taxon>ecological metagenomes</taxon>
    </lineage>
</organism>